<dbReference type="RefSeq" id="WP_200613700.1">
    <property type="nucleotide sequence ID" value="NZ_CP071518.1"/>
</dbReference>
<evidence type="ECO:0000313" key="12">
    <source>
        <dbReference type="Proteomes" id="UP000639274"/>
    </source>
</evidence>
<dbReference type="Gene3D" id="3.20.10.10">
    <property type="entry name" value="D-amino Acid Aminotransferase, subunit A, domain 2"/>
    <property type="match status" value="1"/>
</dbReference>
<evidence type="ECO:0000313" key="11">
    <source>
        <dbReference type="EMBL" id="QSX78247.1"/>
    </source>
</evidence>
<accession>A0A975AS00</accession>
<evidence type="ECO:0000256" key="7">
    <source>
        <dbReference type="ARBA" id="ARBA00035633"/>
    </source>
</evidence>
<proteinExistence type="inferred from homology"/>
<dbReference type="Gene3D" id="3.30.470.10">
    <property type="match status" value="1"/>
</dbReference>
<dbReference type="GO" id="GO:0005829">
    <property type="term" value="C:cytosol"/>
    <property type="evidence" value="ECO:0007669"/>
    <property type="project" value="TreeGrafter"/>
</dbReference>
<dbReference type="SUPFAM" id="SSF56752">
    <property type="entry name" value="D-aminoacid aminotransferase-like PLP-dependent enzymes"/>
    <property type="match status" value="1"/>
</dbReference>
<comment type="subunit">
    <text evidence="3">Homodimer.</text>
</comment>
<organism evidence="11 12">
    <name type="scientific">Agrilutibacter solisilvae</name>
    <dbReference type="NCBI Taxonomy" id="2763317"/>
    <lineage>
        <taxon>Bacteria</taxon>
        <taxon>Pseudomonadati</taxon>
        <taxon>Pseudomonadota</taxon>
        <taxon>Gammaproteobacteria</taxon>
        <taxon>Lysobacterales</taxon>
        <taxon>Lysobacteraceae</taxon>
        <taxon>Agrilutibacter</taxon>
    </lineage>
</organism>
<dbReference type="NCBIfam" id="TIGR03461">
    <property type="entry name" value="pabC_Proteo"/>
    <property type="match status" value="1"/>
</dbReference>
<dbReference type="Proteomes" id="UP000639274">
    <property type="component" value="Chromosome"/>
</dbReference>
<dbReference type="KEGG" id="lsf:I8J32_016460"/>
<dbReference type="InterPro" id="IPR017824">
    <property type="entry name" value="Aminodeoxychorismate_lyase_IV"/>
</dbReference>
<dbReference type="CDD" id="cd01559">
    <property type="entry name" value="ADCL_like"/>
    <property type="match status" value="1"/>
</dbReference>
<keyword evidence="5" id="KW-0289">Folate biosynthesis</keyword>
<keyword evidence="12" id="KW-1185">Reference proteome</keyword>
<evidence type="ECO:0000256" key="5">
    <source>
        <dbReference type="ARBA" id="ARBA00022909"/>
    </source>
</evidence>
<dbReference type="InterPro" id="IPR050571">
    <property type="entry name" value="Class-IV_PLP-Dep_Aminotrnsfr"/>
</dbReference>
<dbReference type="PANTHER" id="PTHR42743">
    <property type="entry name" value="AMINO-ACID AMINOTRANSFERASE"/>
    <property type="match status" value="1"/>
</dbReference>
<dbReference type="GO" id="GO:0030170">
    <property type="term" value="F:pyridoxal phosphate binding"/>
    <property type="evidence" value="ECO:0007669"/>
    <property type="project" value="InterPro"/>
</dbReference>
<dbReference type="InterPro" id="IPR036038">
    <property type="entry name" value="Aminotransferase-like"/>
</dbReference>
<dbReference type="AlphaFoldDB" id="A0A975AS00"/>
<comment type="similarity">
    <text evidence="2">Belongs to the class-IV pyridoxal-phosphate-dependent aminotransferase family.</text>
</comment>
<comment type="catalytic activity">
    <reaction evidence="9">
        <text>4-amino-4-deoxychorismate = 4-aminobenzoate + pyruvate + H(+)</text>
        <dbReference type="Rhea" id="RHEA:16201"/>
        <dbReference type="ChEBI" id="CHEBI:15361"/>
        <dbReference type="ChEBI" id="CHEBI:15378"/>
        <dbReference type="ChEBI" id="CHEBI:17836"/>
        <dbReference type="ChEBI" id="CHEBI:58406"/>
        <dbReference type="EC" id="4.1.3.38"/>
    </reaction>
</comment>
<evidence type="ECO:0000256" key="1">
    <source>
        <dbReference type="ARBA" id="ARBA00001933"/>
    </source>
</evidence>
<evidence type="ECO:0000256" key="10">
    <source>
        <dbReference type="NCBIfam" id="TIGR03461"/>
    </source>
</evidence>
<dbReference type="InterPro" id="IPR043132">
    <property type="entry name" value="BCAT-like_C"/>
</dbReference>
<sequence length="274" mass="29511">MSVRIFSGGQRIESIPADDRGLAYGDGIFETMRAHGGELPWWDAHWQRLAHGAQRLGFPAPRQALVREQAQAMLEGGDGVLKLLVTRGSGARGYAPGVATPPTWVLSLHSLPPAPAQGLCLRWCQTRLSLQPALAGLKHCNRLEQVLARAEWNGSTGNPDPADEGLMRSTEGDVVCATAANLFVLQEGRWTTPPVDRCGVAGVCRGWLLAHADVREKRLSVTDVETAQAVFLCNAVRGILPVARLGAARTWPAHPLVAELQARLADAHPGFGRH</sequence>
<dbReference type="InterPro" id="IPR001544">
    <property type="entry name" value="Aminotrans_IV"/>
</dbReference>
<gene>
    <name evidence="11" type="primary">pabC</name>
    <name evidence="11" type="ORF">I8J32_016460</name>
</gene>
<dbReference type="InterPro" id="IPR043131">
    <property type="entry name" value="BCAT-like_N"/>
</dbReference>
<evidence type="ECO:0000256" key="6">
    <source>
        <dbReference type="ARBA" id="ARBA00023239"/>
    </source>
</evidence>
<keyword evidence="4" id="KW-0663">Pyridoxal phosphate</keyword>
<dbReference type="GO" id="GO:0008696">
    <property type="term" value="F:4-amino-4-deoxychorismate lyase activity"/>
    <property type="evidence" value="ECO:0007669"/>
    <property type="project" value="UniProtKB-UniRule"/>
</dbReference>
<dbReference type="PANTHER" id="PTHR42743:SF2">
    <property type="entry name" value="AMINODEOXYCHORISMATE LYASE"/>
    <property type="match status" value="1"/>
</dbReference>
<evidence type="ECO:0000256" key="8">
    <source>
        <dbReference type="ARBA" id="ARBA00035676"/>
    </source>
</evidence>
<evidence type="ECO:0000256" key="2">
    <source>
        <dbReference type="ARBA" id="ARBA00009320"/>
    </source>
</evidence>
<evidence type="ECO:0000256" key="4">
    <source>
        <dbReference type="ARBA" id="ARBA00022898"/>
    </source>
</evidence>
<evidence type="ECO:0000256" key="9">
    <source>
        <dbReference type="ARBA" id="ARBA00049529"/>
    </source>
</evidence>
<dbReference type="GO" id="GO:0008153">
    <property type="term" value="P:4-aminobenzoate biosynthetic process"/>
    <property type="evidence" value="ECO:0007669"/>
    <property type="project" value="UniProtKB-UniRule"/>
</dbReference>
<protein>
    <recommendedName>
        <fullName evidence="8 10">Aminodeoxychorismate lyase</fullName>
        <ecNumber evidence="8 10">4.1.3.38</ecNumber>
    </recommendedName>
</protein>
<dbReference type="Pfam" id="PF01063">
    <property type="entry name" value="Aminotran_4"/>
    <property type="match status" value="1"/>
</dbReference>
<dbReference type="EC" id="4.1.3.38" evidence="8 10"/>
<evidence type="ECO:0000256" key="3">
    <source>
        <dbReference type="ARBA" id="ARBA00011738"/>
    </source>
</evidence>
<reference evidence="11 12" key="1">
    <citation type="submission" date="2021-03" db="EMBL/GenBank/DDBJ databases">
        <title>Lysobacter sp. nov. isolated from soil of gangwondo yeongwol, south Korea.</title>
        <authorList>
            <person name="Kim K.R."/>
            <person name="Kim K.H."/>
            <person name="Jeon C.O."/>
        </authorList>
    </citation>
    <scope>NUCLEOTIDE SEQUENCE [LARGE SCALE GENOMIC DNA]</scope>
    <source>
        <strain evidence="11 12">R19</strain>
    </source>
</reference>
<dbReference type="EMBL" id="CP071518">
    <property type="protein sequence ID" value="QSX78247.1"/>
    <property type="molecule type" value="Genomic_DNA"/>
</dbReference>
<dbReference type="GO" id="GO:0046656">
    <property type="term" value="P:folic acid biosynthetic process"/>
    <property type="evidence" value="ECO:0007669"/>
    <property type="project" value="UniProtKB-KW"/>
</dbReference>
<name>A0A975AS00_9GAMM</name>
<comment type="cofactor">
    <cofactor evidence="1">
        <name>pyridoxal 5'-phosphate</name>
        <dbReference type="ChEBI" id="CHEBI:597326"/>
    </cofactor>
</comment>
<keyword evidence="6 11" id="KW-0456">Lyase</keyword>
<comment type="pathway">
    <text evidence="7">Cofactor biosynthesis; tetrahydrofolate biosynthesis; 4-aminobenzoate from chorismate: step 2/2.</text>
</comment>